<evidence type="ECO:0000313" key="6">
    <source>
        <dbReference type="Proteomes" id="UP001234989"/>
    </source>
</evidence>
<dbReference type="InterPro" id="IPR013083">
    <property type="entry name" value="Znf_RING/FYVE/PHD"/>
</dbReference>
<organism evidence="5 6">
    <name type="scientific">Solanum verrucosum</name>
    <dbReference type="NCBI Taxonomy" id="315347"/>
    <lineage>
        <taxon>Eukaryota</taxon>
        <taxon>Viridiplantae</taxon>
        <taxon>Streptophyta</taxon>
        <taxon>Embryophyta</taxon>
        <taxon>Tracheophyta</taxon>
        <taxon>Spermatophyta</taxon>
        <taxon>Magnoliopsida</taxon>
        <taxon>eudicotyledons</taxon>
        <taxon>Gunneridae</taxon>
        <taxon>Pentapetalae</taxon>
        <taxon>asterids</taxon>
        <taxon>lamiids</taxon>
        <taxon>Solanales</taxon>
        <taxon>Solanaceae</taxon>
        <taxon>Solanoideae</taxon>
        <taxon>Solaneae</taxon>
        <taxon>Solanum</taxon>
    </lineage>
</organism>
<dbReference type="AlphaFoldDB" id="A0AAF0PUG0"/>
<keyword evidence="1" id="KW-0862">Zinc</keyword>
<evidence type="ECO:0000313" key="5">
    <source>
        <dbReference type="EMBL" id="WMV11339.1"/>
    </source>
</evidence>
<dbReference type="EMBL" id="CP133612">
    <property type="protein sequence ID" value="WMV11339.1"/>
    <property type="molecule type" value="Genomic_DNA"/>
</dbReference>
<dbReference type="PROSITE" id="PS50089">
    <property type="entry name" value="ZF_RING_2"/>
    <property type="match status" value="1"/>
</dbReference>
<evidence type="ECO:0000259" key="4">
    <source>
        <dbReference type="PROSITE" id="PS50089"/>
    </source>
</evidence>
<dbReference type="FunFam" id="3.30.40.10:FF:000971">
    <property type="entry name" value="Putative RING zinc finger domain superfamily protein"/>
    <property type="match status" value="1"/>
</dbReference>
<dbReference type="Gene3D" id="3.30.40.10">
    <property type="entry name" value="Zinc/RING finger domain, C3HC4 (zinc finger)"/>
    <property type="match status" value="1"/>
</dbReference>
<proteinExistence type="predicted"/>
<dbReference type="CDD" id="cd16461">
    <property type="entry name" value="RING-H2_EL5-like"/>
    <property type="match status" value="1"/>
</dbReference>
<feature type="compositionally biased region" description="Basic and acidic residues" evidence="2">
    <location>
        <begin position="220"/>
        <end position="237"/>
    </location>
</feature>
<dbReference type="InterPro" id="IPR001841">
    <property type="entry name" value="Znf_RING"/>
</dbReference>
<dbReference type="PANTHER" id="PTHR47035">
    <property type="entry name" value="OS11G0150450 PROTEIN"/>
    <property type="match status" value="1"/>
</dbReference>
<name>A0AAF0PUG0_SOLVR</name>
<evidence type="ECO:0000256" key="1">
    <source>
        <dbReference type="PROSITE-ProRule" id="PRU00175"/>
    </source>
</evidence>
<dbReference type="GO" id="GO:0008270">
    <property type="term" value="F:zinc ion binding"/>
    <property type="evidence" value="ECO:0007669"/>
    <property type="project" value="UniProtKB-KW"/>
</dbReference>
<keyword evidence="6" id="KW-1185">Reference proteome</keyword>
<keyword evidence="3" id="KW-0812">Transmembrane</keyword>
<dbReference type="SMART" id="SM00184">
    <property type="entry name" value="RING"/>
    <property type="match status" value="1"/>
</dbReference>
<feature type="transmembrane region" description="Helical" evidence="3">
    <location>
        <begin position="6"/>
        <end position="31"/>
    </location>
</feature>
<feature type="domain" description="RING-type" evidence="4">
    <location>
        <begin position="88"/>
        <end position="130"/>
    </location>
</feature>
<protein>
    <recommendedName>
        <fullName evidence="4">RING-type domain-containing protein</fullName>
    </recommendedName>
</protein>
<keyword evidence="3" id="KW-1133">Transmembrane helix</keyword>
<accession>A0AAF0PUG0</accession>
<keyword evidence="3" id="KW-0472">Membrane</keyword>
<sequence length="237" mass="27030">MFGSGMNLITTIIGFGMSATFIVFVCTRLICGRISRRQSRQMFEIESGIDLEQPEHRINGLDSVMVAAIPTMKFHSEAFTSSEEDTQCSICLSEYQENEILRIMPKCGHSFHLSCIDIWLRKQSTCPVCRLSVQESIENKQRRPAMLGRDQNSDSSEISLEHSRQWFLRTAERSQGTVNNSNEAVSVSINPEPEVSREAEARCFLVSDLSYWRLTNGTDSEQRESEDTEEGHRNFCR</sequence>
<dbReference type="Proteomes" id="UP001234989">
    <property type="component" value="Chromosome 1"/>
</dbReference>
<dbReference type="SUPFAM" id="SSF57850">
    <property type="entry name" value="RING/U-box"/>
    <property type="match status" value="1"/>
</dbReference>
<reference evidence="5" key="1">
    <citation type="submission" date="2023-08" db="EMBL/GenBank/DDBJ databases">
        <title>A de novo genome assembly of Solanum verrucosum Schlechtendal, a Mexican diploid species geographically isolated from the other diploid A-genome species in potato relatives.</title>
        <authorList>
            <person name="Hosaka K."/>
        </authorList>
    </citation>
    <scope>NUCLEOTIDE SEQUENCE</scope>
    <source>
        <tissue evidence="5">Young leaves</tissue>
    </source>
</reference>
<keyword evidence="1" id="KW-0863">Zinc-finger</keyword>
<evidence type="ECO:0000256" key="2">
    <source>
        <dbReference type="SAM" id="MobiDB-lite"/>
    </source>
</evidence>
<gene>
    <name evidence="5" type="ORF">MTR67_004724</name>
</gene>
<dbReference type="PANTHER" id="PTHR47035:SF4">
    <property type="entry name" value="OS02G0676500 PROTEIN"/>
    <property type="match status" value="1"/>
</dbReference>
<keyword evidence="1" id="KW-0479">Metal-binding</keyword>
<evidence type="ECO:0000256" key="3">
    <source>
        <dbReference type="SAM" id="Phobius"/>
    </source>
</evidence>
<dbReference type="Pfam" id="PF13639">
    <property type="entry name" value="zf-RING_2"/>
    <property type="match status" value="1"/>
</dbReference>
<dbReference type="InterPro" id="IPR053070">
    <property type="entry name" value="RING-type_E3_ubiquitin-ligase"/>
</dbReference>
<feature type="region of interest" description="Disordered" evidence="2">
    <location>
        <begin position="217"/>
        <end position="237"/>
    </location>
</feature>